<evidence type="ECO:0000313" key="1">
    <source>
        <dbReference type="EMBL" id="OGL74309.1"/>
    </source>
</evidence>
<comment type="caution">
    <text evidence="1">The sequence shown here is derived from an EMBL/GenBank/DDBJ whole genome shotgun (WGS) entry which is preliminary data.</text>
</comment>
<protein>
    <submittedName>
        <fullName evidence="1">Uncharacterized protein</fullName>
    </submittedName>
</protein>
<sequence length="154" mass="16771">MIVKLSGAAVLARREVIRLGLTAIGGAAMTRILPGCVGGGYGEPFGPSQTVASGEDGLRLYAFLDQRFRVGYIPKRNGPFIIEMAETVGNFFFEINGADPLDQRGILSHRLRVGAGDEVQVFYEPFAGAGQRQFAYNRETMDPEDIRIMAEIEG</sequence>
<gene>
    <name evidence="1" type="ORF">A3D72_04070</name>
</gene>
<accession>A0A1F7U7T2</accession>
<organism evidence="1 2">
    <name type="scientific">Candidatus Uhrbacteria bacterium RIFCSPHIGHO2_02_FULL_57_19</name>
    <dbReference type="NCBI Taxonomy" id="1802391"/>
    <lineage>
        <taxon>Bacteria</taxon>
        <taxon>Candidatus Uhriibacteriota</taxon>
    </lineage>
</organism>
<dbReference type="EMBL" id="MGDZ01000002">
    <property type="protein sequence ID" value="OGL74309.1"/>
    <property type="molecule type" value="Genomic_DNA"/>
</dbReference>
<reference evidence="1 2" key="1">
    <citation type="journal article" date="2016" name="Nat. Commun.">
        <title>Thousands of microbial genomes shed light on interconnected biogeochemical processes in an aquifer system.</title>
        <authorList>
            <person name="Anantharaman K."/>
            <person name="Brown C.T."/>
            <person name="Hug L.A."/>
            <person name="Sharon I."/>
            <person name="Castelle C.J."/>
            <person name="Probst A.J."/>
            <person name="Thomas B.C."/>
            <person name="Singh A."/>
            <person name="Wilkins M.J."/>
            <person name="Karaoz U."/>
            <person name="Brodie E.L."/>
            <person name="Williams K.H."/>
            <person name="Hubbard S.S."/>
            <person name="Banfield J.F."/>
        </authorList>
    </citation>
    <scope>NUCLEOTIDE SEQUENCE [LARGE SCALE GENOMIC DNA]</scope>
</reference>
<dbReference type="AlphaFoldDB" id="A0A1F7U7T2"/>
<proteinExistence type="predicted"/>
<dbReference type="Proteomes" id="UP000176303">
    <property type="component" value="Unassembled WGS sequence"/>
</dbReference>
<name>A0A1F7U7T2_9BACT</name>
<evidence type="ECO:0000313" key="2">
    <source>
        <dbReference type="Proteomes" id="UP000176303"/>
    </source>
</evidence>